<evidence type="ECO:0000313" key="3">
    <source>
        <dbReference type="Proteomes" id="UP000186019"/>
    </source>
</evidence>
<gene>
    <name evidence="2" type="ORF">SAMN05421666_3523</name>
</gene>
<evidence type="ECO:0000256" key="1">
    <source>
        <dbReference type="SAM" id="SignalP"/>
    </source>
</evidence>
<feature type="chain" id="PRO_5009942629" description="SH3 domain-containing protein" evidence="1">
    <location>
        <begin position="24"/>
        <end position="253"/>
    </location>
</feature>
<protein>
    <recommendedName>
        <fullName evidence="4">SH3 domain-containing protein</fullName>
    </recommendedName>
</protein>
<dbReference type="AlphaFoldDB" id="A0A1N7HN98"/>
<name>A0A1N7HN98_9RHOB</name>
<dbReference type="EMBL" id="FTNV01000007">
    <property type="protein sequence ID" value="SIS26355.1"/>
    <property type="molecule type" value="Genomic_DNA"/>
</dbReference>
<keyword evidence="3" id="KW-1185">Reference proteome</keyword>
<evidence type="ECO:0008006" key="4">
    <source>
        <dbReference type="Google" id="ProtNLM"/>
    </source>
</evidence>
<organism evidence="2 3">
    <name type="scientific">Roseovarius nanhaiticus</name>
    <dbReference type="NCBI Taxonomy" id="573024"/>
    <lineage>
        <taxon>Bacteria</taxon>
        <taxon>Pseudomonadati</taxon>
        <taxon>Pseudomonadota</taxon>
        <taxon>Alphaproteobacteria</taxon>
        <taxon>Rhodobacterales</taxon>
        <taxon>Roseobacteraceae</taxon>
        <taxon>Roseovarius</taxon>
    </lineage>
</organism>
<evidence type="ECO:0000313" key="2">
    <source>
        <dbReference type="EMBL" id="SIS26355.1"/>
    </source>
</evidence>
<dbReference type="OrthoDB" id="964913at2"/>
<dbReference type="Proteomes" id="UP000186019">
    <property type="component" value="Unassembled WGS sequence"/>
</dbReference>
<keyword evidence="1" id="KW-0732">Signal</keyword>
<feature type="signal peptide" evidence="1">
    <location>
        <begin position="1"/>
        <end position="23"/>
    </location>
</feature>
<sequence>MPTLSRRLIAVAMLLMAPSGALAQMDGHGPDAWQVTGVSANDVLNARTGPGADYLVIGAFTPDATGLQMVTCVPFLPRQKYWELTDSQRSALPSRWCLMQSADRRIQGWVAARFLAEDTSAAYQPAGDPLIAEAVSLVRQVYDLHQSARSQSAIGPLHPSVARNYFFQDAVVRLKRGDLGADPLFDAQDTEITELEVFPAPQRAMHRGMITVYADFRNFGHPDRAVFHLRIDTSLADPALRIMRIEHEGWEFP</sequence>
<dbReference type="STRING" id="573024.SAMN05216208_0024"/>
<proteinExistence type="predicted"/>
<accession>A0A1N7HN98</accession>
<dbReference type="RefSeq" id="WP_076535606.1">
    <property type="nucleotide sequence ID" value="NZ_FOAC01000011.1"/>
</dbReference>
<reference evidence="3" key="1">
    <citation type="submission" date="2017-01" db="EMBL/GenBank/DDBJ databases">
        <authorList>
            <person name="Varghese N."/>
            <person name="Submissions S."/>
        </authorList>
    </citation>
    <scope>NUCLEOTIDE SEQUENCE [LARGE SCALE GENOMIC DNA]</scope>
    <source>
        <strain evidence="3">DSM 29590</strain>
    </source>
</reference>